<evidence type="ECO:0000313" key="3">
    <source>
        <dbReference type="Proteomes" id="UP001302745"/>
    </source>
</evidence>
<dbReference type="Proteomes" id="UP001302745">
    <property type="component" value="Unassembled WGS sequence"/>
</dbReference>
<feature type="region of interest" description="Disordered" evidence="1">
    <location>
        <begin position="753"/>
        <end position="776"/>
    </location>
</feature>
<evidence type="ECO:0000256" key="1">
    <source>
        <dbReference type="SAM" id="MobiDB-lite"/>
    </source>
</evidence>
<protein>
    <submittedName>
        <fullName evidence="2">Uncharacterized protein</fullName>
    </submittedName>
</protein>
<dbReference type="AlphaFoldDB" id="A0AAN6VS49"/>
<sequence>MEHPPSYQRATKRPDWLGLVAPYIPLRKYARLCLVSKRFYRHFAPRLWNDPFTTARMLNPDYDAECFLRFLGHAARFRIATHTNLVRSVDARCFFADTDALSQYTYSTLPFSNVLLSIAYGFCQSRCILLDGYPALEPLSDCQWLPSVEPPLLLSIPRCHAELPPSFFASNYLKSLVYLDVSDMPGSLKKPLTLQTLSPSHLPSLRILKVQGREMDNPTARLLFKAFREQLWSVDLSRNRLTHDIFDDMHDFSFPTRTSRTGDFAVEGRLLYHPEGHTSFGKFCSVSESEWSPSFSHPHRHLVDAPFYTPQVEDEPLPSVNPRLNGGFQSHSDSADAIKTMFSGSADSRCPSLESVQGLGICRGHHGITHLYLNGNNDISAAALARMIRSSPGQLQHLECDSVSFKLPQSAPPSWLSKARLSGTLGSAHVFRPVFSANLQALRIHHSLVTQLLSVELDGLSPTANLWVAETHLLSRAELAYPEAFVPDMNPRLRTLVLTQIPRYSTGPLIDKLVQFLRLASIQERAIQDIKSASRRGPATLLGLRHIRLEFQPDPREELGDDGSEDELAALDTAAVMDDTSKEDFSFFGESAWSSLPPTASKPSTTTTVTTSASAPHTVVVPEPKTTTTQSARLFHAPPSTETPPPEPEPEPGLESESEPDPDPEPPTSSKYLAHKWTWNATPLTLPIWAGTSTTTNQKKPTPAVAEYMRLLSSSGALLQADPVPASPCHVAAGVPPGEYVFSAAWEAILVPPPPPSSSPRPGGVGGVGGGLLQKPTRAELRGSMRDVVGAIKGYRAATRKAYEEVKRRAARLGGEEEVKWGEPHFHWGGRLEVSVDSGAHYHQSKYWR</sequence>
<organism evidence="2 3">
    <name type="scientific">Chaetomidium leptoderma</name>
    <dbReference type="NCBI Taxonomy" id="669021"/>
    <lineage>
        <taxon>Eukaryota</taxon>
        <taxon>Fungi</taxon>
        <taxon>Dikarya</taxon>
        <taxon>Ascomycota</taxon>
        <taxon>Pezizomycotina</taxon>
        <taxon>Sordariomycetes</taxon>
        <taxon>Sordariomycetidae</taxon>
        <taxon>Sordariales</taxon>
        <taxon>Chaetomiaceae</taxon>
        <taxon>Chaetomidium</taxon>
    </lineage>
</organism>
<feature type="region of interest" description="Disordered" evidence="1">
    <location>
        <begin position="592"/>
        <end position="671"/>
    </location>
</feature>
<proteinExistence type="predicted"/>
<keyword evidence="3" id="KW-1185">Reference proteome</keyword>
<feature type="compositionally biased region" description="Acidic residues" evidence="1">
    <location>
        <begin position="648"/>
        <end position="664"/>
    </location>
</feature>
<reference evidence="2" key="1">
    <citation type="journal article" date="2023" name="Mol. Phylogenet. Evol.">
        <title>Genome-scale phylogeny and comparative genomics of the fungal order Sordariales.</title>
        <authorList>
            <person name="Hensen N."/>
            <person name="Bonometti L."/>
            <person name="Westerberg I."/>
            <person name="Brannstrom I.O."/>
            <person name="Guillou S."/>
            <person name="Cros-Aarteil S."/>
            <person name="Calhoun S."/>
            <person name="Haridas S."/>
            <person name="Kuo A."/>
            <person name="Mondo S."/>
            <person name="Pangilinan J."/>
            <person name="Riley R."/>
            <person name="LaButti K."/>
            <person name="Andreopoulos B."/>
            <person name="Lipzen A."/>
            <person name="Chen C."/>
            <person name="Yan M."/>
            <person name="Daum C."/>
            <person name="Ng V."/>
            <person name="Clum A."/>
            <person name="Steindorff A."/>
            <person name="Ohm R.A."/>
            <person name="Martin F."/>
            <person name="Silar P."/>
            <person name="Natvig D.O."/>
            <person name="Lalanne C."/>
            <person name="Gautier V."/>
            <person name="Ament-Velasquez S.L."/>
            <person name="Kruys A."/>
            <person name="Hutchinson M.I."/>
            <person name="Powell A.J."/>
            <person name="Barry K."/>
            <person name="Miller A.N."/>
            <person name="Grigoriev I.V."/>
            <person name="Debuchy R."/>
            <person name="Gladieux P."/>
            <person name="Hiltunen Thoren M."/>
            <person name="Johannesson H."/>
        </authorList>
    </citation>
    <scope>NUCLEOTIDE SEQUENCE</scope>
    <source>
        <strain evidence="2">CBS 538.74</strain>
    </source>
</reference>
<dbReference type="SUPFAM" id="SSF52047">
    <property type="entry name" value="RNI-like"/>
    <property type="match status" value="1"/>
</dbReference>
<feature type="compositionally biased region" description="Low complexity" evidence="1">
    <location>
        <begin position="597"/>
        <end position="629"/>
    </location>
</feature>
<dbReference type="Gene3D" id="3.80.10.10">
    <property type="entry name" value="Ribonuclease Inhibitor"/>
    <property type="match status" value="1"/>
</dbReference>
<dbReference type="EMBL" id="MU856869">
    <property type="protein sequence ID" value="KAK4156385.1"/>
    <property type="molecule type" value="Genomic_DNA"/>
</dbReference>
<accession>A0AAN6VS49</accession>
<gene>
    <name evidence="2" type="ORF">C8A00DRAFT_30779</name>
</gene>
<dbReference type="InterPro" id="IPR032675">
    <property type="entry name" value="LRR_dom_sf"/>
</dbReference>
<name>A0AAN6VS49_9PEZI</name>
<feature type="compositionally biased region" description="Gly residues" evidence="1">
    <location>
        <begin position="763"/>
        <end position="772"/>
    </location>
</feature>
<reference evidence="2" key="2">
    <citation type="submission" date="2023-05" db="EMBL/GenBank/DDBJ databases">
        <authorList>
            <consortium name="Lawrence Berkeley National Laboratory"/>
            <person name="Steindorff A."/>
            <person name="Hensen N."/>
            <person name="Bonometti L."/>
            <person name="Westerberg I."/>
            <person name="Brannstrom I.O."/>
            <person name="Guillou S."/>
            <person name="Cros-Aarteil S."/>
            <person name="Calhoun S."/>
            <person name="Haridas S."/>
            <person name="Kuo A."/>
            <person name="Mondo S."/>
            <person name="Pangilinan J."/>
            <person name="Riley R."/>
            <person name="Labutti K."/>
            <person name="Andreopoulos B."/>
            <person name="Lipzen A."/>
            <person name="Chen C."/>
            <person name="Yanf M."/>
            <person name="Daum C."/>
            <person name="Ng V."/>
            <person name="Clum A."/>
            <person name="Ohm R."/>
            <person name="Martin F."/>
            <person name="Silar P."/>
            <person name="Natvig D."/>
            <person name="Lalanne C."/>
            <person name="Gautier V."/>
            <person name="Ament-Velasquez S.L."/>
            <person name="Kruys A."/>
            <person name="Hutchinson M.I."/>
            <person name="Powell A.J."/>
            <person name="Barry K."/>
            <person name="Miller A.N."/>
            <person name="Grigoriev I.V."/>
            <person name="Debuchy R."/>
            <person name="Gladieux P."/>
            <person name="Thoren M.H."/>
            <person name="Johannesson H."/>
        </authorList>
    </citation>
    <scope>NUCLEOTIDE SEQUENCE</scope>
    <source>
        <strain evidence="2">CBS 538.74</strain>
    </source>
</reference>
<evidence type="ECO:0000313" key="2">
    <source>
        <dbReference type="EMBL" id="KAK4156385.1"/>
    </source>
</evidence>
<comment type="caution">
    <text evidence="2">The sequence shown here is derived from an EMBL/GenBank/DDBJ whole genome shotgun (WGS) entry which is preliminary data.</text>
</comment>